<protein>
    <recommendedName>
        <fullName evidence="6">Ribosome-binding protein 1</fullName>
    </recommendedName>
</protein>
<feature type="compositionally biased region" description="Low complexity" evidence="2">
    <location>
        <begin position="225"/>
        <end position="236"/>
    </location>
</feature>
<dbReference type="PANTHER" id="PTHR18939:SF4">
    <property type="entry name" value="RIBOSOME-BINDING PROTEIN 1"/>
    <property type="match status" value="1"/>
</dbReference>
<evidence type="ECO:0000313" key="5">
    <source>
        <dbReference type="Proteomes" id="UP001374579"/>
    </source>
</evidence>
<feature type="compositionally biased region" description="Polar residues" evidence="2">
    <location>
        <begin position="823"/>
        <end position="833"/>
    </location>
</feature>
<proteinExistence type="predicted"/>
<sequence length="1098" mass="124150">MDPQTVLIGIAIFVISALLIYFIAAVTMREKTFEEVMAEQKKRQEEEREKVKNDKKVEKELLKKKYKKGKGDKSKEKSAQATEPELKDSPKTTQKEHKMVNLELEAQIIEPSDSLVLSSSNVPRNRGTARKKSILHNKDEVTPVTDKAAELPHKPIKPLDDLELKKLHDQTHKKEKGGQHQAEFKQEVKESVKEVKVQKVRATRVETMEVQQGSSTVEEKKASKSKSAPAVESSSSLGGSRLVDAVRTASLNDREVQSLIEILLNRQGVTGVTPESWNKKSQKGDPIALMKKQLEEKERALQEEQQLAMSANNRVKELRNELTVERTKLASIEKHYQEKLAVQSADMEALEARLRQVHEQNMIESAKMQARLQQLEKSGDAAMIQKLKQENRILQETIAKASTESVPMSEVNNLRQKLSILEKELSNNASRINVAENAKKSLEDKLKKIESSKNGAGDNMAKKFDEVKAELKKSEAKNASLSADLKKATGAAEAECAALKTKLQELEKHLSASDANKEMGAKLQETERKKQELESNVKNLEKQLADAARRQDDTAKGFQETERKKQEMESNIKNLEKQLAEAVRRQEETAKELQQLRQENLTLNQEVKVTKEKQQTVAAAPPAPNGDIHGDAKNVIAVTEHERILSEKVAELAKLQSELEVQRSTSSQLTELKTQLDAQKQKNNENVTKAVSEMEQMDREALKRLFPSVTVSDKLAHKEWLASFEKQAAQHIAQSASAGKSVSEKISHLQDENSHLQADLEVFKNNIAILHSEKDRVHQLEEENRKLSHQAESYAKEFTQHNADTEKLIHLEEENKRLRKSSSENASLSQDASRLQAENKELQSKLADKETNIKEAERKLHNLEQVVETEEKKWKEKLRQAEESGGQLSSDSGREQELEELTIQQQSQIEHYRRVLADTEGILRRLETEEKKSEEKQNSSQIELQQARAECQRLKTDLQAITGSTEMQGKVDNLETELRQSTEKLHLLTREKEQLTSKVIVLETQSKAVVQVDNEQVRKELLELQRLMEVERKKNKELSSTLVRLNGIIKTGQDALSQEQKLVKQLQEQLTEKTKGTGATASQEIEQGTSGNDLGTSV</sequence>
<keyword evidence="3" id="KW-0812">Transmembrane</keyword>
<feature type="region of interest" description="Disordered" evidence="2">
    <location>
        <begin position="510"/>
        <end position="534"/>
    </location>
</feature>
<evidence type="ECO:0008006" key="6">
    <source>
        <dbReference type="Google" id="ProtNLM"/>
    </source>
</evidence>
<name>A0AAN9BDX0_9CAEN</name>
<dbReference type="SUPFAM" id="SSF57997">
    <property type="entry name" value="Tropomyosin"/>
    <property type="match status" value="1"/>
</dbReference>
<gene>
    <name evidence="4" type="ORF">V1264_018535</name>
</gene>
<dbReference type="PANTHER" id="PTHR18939">
    <property type="entry name" value="RIBOSOME BINDING PROTEIN-1"/>
    <property type="match status" value="1"/>
</dbReference>
<feature type="transmembrane region" description="Helical" evidence="3">
    <location>
        <begin position="6"/>
        <end position="27"/>
    </location>
</feature>
<evidence type="ECO:0000256" key="3">
    <source>
        <dbReference type="SAM" id="Phobius"/>
    </source>
</evidence>
<dbReference type="EMBL" id="JBAMIC010000008">
    <property type="protein sequence ID" value="KAK7103677.1"/>
    <property type="molecule type" value="Genomic_DNA"/>
</dbReference>
<comment type="caution">
    <text evidence="4">The sequence shown here is derived from an EMBL/GenBank/DDBJ whole genome shotgun (WGS) entry which is preliminary data.</text>
</comment>
<keyword evidence="3" id="KW-1133">Transmembrane helix</keyword>
<keyword evidence="5" id="KW-1185">Reference proteome</keyword>
<accession>A0AAN9BDX0</accession>
<reference evidence="4 5" key="1">
    <citation type="submission" date="2024-02" db="EMBL/GenBank/DDBJ databases">
        <title>Chromosome-scale genome assembly of the rough periwinkle Littorina saxatilis.</title>
        <authorList>
            <person name="De Jode A."/>
            <person name="Faria R."/>
            <person name="Formenti G."/>
            <person name="Sims Y."/>
            <person name="Smith T.P."/>
            <person name="Tracey A."/>
            <person name="Wood J.M.D."/>
            <person name="Zagrodzka Z.B."/>
            <person name="Johannesson K."/>
            <person name="Butlin R.K."/>
            <person name="Leder E.H."/>
        </authorList>
    </citation>
    <scope>NUCLEOTIDE SEQUENCE [LARGE SCALE GENOMIC DNA]</scope>
    <source>
        <strain evidence="4">Snail1</strain>
        <tissue evidence="4">Muscle</tissue>
    </source>
</reference>
<feature type="region of interest" description="Disordered" evidence="2">
    <location>
        <begin position="207"/>
        <end position="241"/>
    </location>
</feature>
<feature type="compositionally biased region" description="Polar residues" evidence="2">
    <location>
        <begin position="1077"/>
        <end position="1098"/>
    </location>
</feature>
<feature type="region of interest" description="Disordered" evidence="2">
    <location>
        <begin position="877"/>
        <end position="896"/>
    </location>
</feature>
<feature type="coiled-coil region" evidence="1">
    <location>
        <begin position="638"/>
        <end position="700"/>
    </location>
</feature>
<feature type="region of interest" description="Disordered" evidence="2">
    <location>
        <begin position="38"/>
        <end position="57"/>
    </location>
</feature>
<feature type="region of interest" description="Disordered" evidence="2">
    <location>
        <begin position="117"/>
        <end position="190"/>
    </location>
</feature>
<dbReference type="Proteomes" id="UP001374579">
    <property type="component" value="Unassembled WGS sequence"/>
</dbReference>
<keyword evidence="3" id="KW-0472">Membrane</keyword>
<evidence type="ECO:0000256" key="1">
    <source>
        <dbReference type="SAM" id="Coils"/>
    </source>
</evidence>
<evidence type="ECO:0000256" key="2">
    <source>
        <dbReference type="SAM" id="MobiDB-lite"/>
    </source>
</evidence>
<dbReference type="InterPro" id="IPR040248">
    <property type="entry name" value="RRBP1"/>
</dbReference>
<feature type="region of interest" description="Disordered" evidence="2">
    <location>
        <begin position="62"/>
        <end position="96"/>
    </location>
</feature>
<feature type="region of interest" description="Disordered" evidence="2">
    <location>
        <begin position="1070"/>
        <end position="1098"/>
    </location>
</feature>
<feature type="coiled-coil region" evidence="1">
    <location>
        <begin position="287"/>
        <end position="360"/>
    </location>
</feature>
<feature type="region of interest" description="Disordered" evidence="2">
    <location>
        <begin position="816"/>
        <end position="837"/>
    </location>
</feature>
<keyword evidence="1" id="KW-0175">Coiled coil</keyword>
<organism evidence="4 5">
    <name type="scientific">Littorina saxatilis</name>
    <dbReference type="NCBI Taxonomy" id="31220"/>
    <lineage>
        <taxon>Eukaryota</taxon>
        <taxon>Metazoa</taxon>
        <taxon>Spiralia</taxon>
        <taxon>Lophotrochozoa</taxon>
        <taxon>Mollusca</taxon>
        <taxon>Gastropoda</taxon>
        <taxon>Caenogastropoda</taxon>
        <taxon>Littorinimorpha</taxon>
        <taxon>Littorinoidea</taxon>
        <taxon>Littorinidae</taxon>
        <taxon>Littorina</taxon>
    </lineage>
</organism>
<evidence type="ECO:0000313" key="4">
    <source>
        <dbReference type="EMBL" id="KAK7103677.1"/>
    </source>
</evidence>
<feature type="compositionally biased region" description="Basic and acidic residues" evidence="2">
    <location>
        <begin position="136"/>
        <end position="190"/>
    </location>
</feature>
<dbReference type="AlphaFoldDB" id="A0AAN9BDX0"/>
<dbReference type="GO" id="GO:0005789">
    <property type="term" value="C:endoplasmic reticulum membrane"/>
    <property type="evidence" value="ECO:0007669"/>
    <property type="project" value="TreeGrafter"/>
</dbReference>
<feature type="region of interest" description="Disordered" evidence="2">
    <location>
        <begin position="546"/>
        <end position="570"/>
    </location>
</feature>